<protein>
    <submittedName>
        <fullName evidence="2">Uncharacterized protein</fullName>
    </submittedName>
</protein>
<accession>A0ABT9XL72</accession>
<dbReference type="Proteomes" id="UP001232973">
    <property type="component" value="Unassembled WGS sequence"/>
</dbReference>
<gene>
    <name evidence="2" type="ORF">J2S03_002906</name>
</gene>
<name>A0ABT9XL72_9BACL</name>
<dbReference type="RefSeq" id="WP_274455526.1">
    <property type="nucleotide sequence ID" value="NZ_CP067097.1"/>
</dbReference>
<evidence type="ECO:0000256" key="1">
    <source>
        <dbReference type="SAM" id="MobiDB-lite"/>
    </source>
</evidence>
<feature type="region of interest" description="Disordered" evidence="1">
    <location>
        <begin position="98"/>
        <end position="123"/>
    </location>
</feature>
<evidence type="ECO:0000313" key="3">
    <source>
        <dbReference type="Proteomes" id="UP001232973"/>
    </source>
</evidence>
<reference evidence="2 3" key="1">
    <citation type="submission" date="2023-07" db="EMBL/GenBank/DDBJ databases">
        <title>Genomic Encyclopedia of Type Strains, Phase IV (KMG-IV): sequencing the most valuable type-strain genomes for metagenomic binning, comparative biology and taxonomic classification.</title>
        <authorList>
            <person name="Goeker M."/>
        </authorList>
    </citation>
    <scope>NUCLEOTIDE SEQUENCE [LARGE SCALE GENOMIC DNA]</scope>
    <source>
        <strain evidence="2 3">DSM 4006</strain>
    </source>
</reference>
<sequence>MSQIEARKEFSTNEIDALLENVRARISQRRDKTVLIDVVEDEDELILRFRSPQTQEERYTTFQNLAGRGGRVPDSVFDCSGPRQCDTRRHGFPPFIVSSTLRKESRERQRRLEGYGKPGQGRI</sequence>
<evidence type="ECO:0000313" key="2">
    <source>
        <dbReference type="EMBL" id="MDQ0191038.1"/>
    </source>
</evidence>
<comment type="caution">
    <text evidence="2">The sequence shown here is derived from an EMBL/GenBank/DDBJ whole genome shotgun (WGS) entry which is preliminary data.</text>
</comment>
<keyword evidence="3" id="KW-1185">Reference proteome</keyword>
<organism evidence="2 3">
    <name type="scientific">Alicyclobacillus cycloheptanicus</name>
    <dbReference type="NCBI Taxonomy" id="1457"/>
    <lineage>
        <taxon>Bacteria</taxon>
        <taxon>Bacillati</taxon>
        <taxon>Bacillota</taxon>
        <taxon>Bacilli</taxon>
        <taxon>Bacillales</taxon>
        <taxon>Alicyclobacillaceae</taxon>
        <taxon>Alicyclobacillus</taxon>
    </lineage>
</organism>
<dbReference type="EMBL" id="JAUSTP010000030">
    <property type="protein sequence ID" value="MDQ0191038.1"/>
    <property type="molecule type" value="Genomic_DNA"/>
</dbReference>
<feature type="compositionally biased region" description="Basic and acidic residues" evidence="1">
    <location>
        <begin position="101"/>
        <end position="114"/>
    </location>
</feature>
<proteinExistence type="predicted"/>